<proteinExistence type="predicted"/>
<dbReference type="InterPro" id="IPR032466">
    <property type="entry name" value="Metal_Hydrolase"/>
</dbReference>
<protein>
    <submittedName>
        <fullName evidence="1">Zn-dependent dipeptidase</fullName>
    </submittedName>
</protein>
<dbReference type="Pfam" id="PF01244">
    <property type="entry name" value="Peptidase_M19"/>
    <property type="match status" value="1"/>
</dbReference>
<accession>A0A0C1Z3N9</accession>
<dbReference type="PANTHER" id="PTHR10443:SF12">
    <property type="entry name" value="DIPEPTIDASE"/>
    <property type="match status" value="1"/>
</dbReference>
<gene>
    <name evidence="1" type="ORF">DB30_01803</name>
</gene>
<organism evidence="1 2">
    <name type="scientific">Enhygromyxa salina</name>
    <dbReference type="NCBI Taxonomy" id="215803"/>
    <lineage>
        <taxon>Bacteria</taxon>
        <taxon>Pseudomonadati</taxon>
        <taxon>Myxococcota</taxon>
        <taxon>Polyangia</taxon>
        <taxon>Nannocystales</taxon>
        <taxon>Nannocystaceae</taxon>
        <taxon>Enhygromyxa</taxon>
    </lineage>
</organism>
<comment type="caution">
    <text evidence="1">The sequence shown here is derived from an EMBL/GenBank/DDBJ whole genome shotgun (WGS) entry which is preliminary data.</text>
</comment>
<dbReference type="PANTHER" id="PTHR10443">
    <property type="entry name" value="MICROSOMAL DIPEPTIDASE"/>
    <property type="match status" value="1"/>
</dbReference>
<sequence>MAECRTVAGDLCESLAMRRPMSRLLLTTTLLAAIASQVACDRGSSTLAPDSSEAPRAAPAADYHARADALAHRFVILDGHVDVPIRVAGAVYEGLAAPPVHDHTDDGDFDYARARAGGLDAPFMSIYTPSEFQDEPGKSKAFADQNIDFVVALATDHPDKFALAVTPEQVRSNFARGLISLPMGMENGSPIEGDLANLRHFHERGIRYITLTHGKDNHICDSSYDDAHTHAGLSSFGREVVAEMNRLGIMIDVSHVSDDSFWQIMELSAVPAIASHSSCRHFTPGFERNMSDEMIVALAERGGVIQINFGSGFLDAAYREAEEAGRAELDALLVEHGTDWQAPEGKQLIAQYRAEHPLPRVGVAVVADHIDHVVSVAGIDHVGLGSDFDGVGDSLPDGLKDVSMYPNLIAELLARGYTDADIEKICSGNVLRVWQAVEDHAE</sequence>
<evidence type="ECO:0000313" key="1">
    <source>
        <dbReference type="EMBL" id="KIG12199.1"/>
    </source>
</evidence>
<dbReference type="Proteomes" id="UP000031599">
    <property type="component" value="Unassembled WGS sequence"/>
</dbReference>
<evidence type="ECO:0000313" key="2">
    <source>
        <dbReference type="Proteomes" id="UP000031599"/>
    </source>
</evidence>
<dbReference type="EMBL" id="JMCC02000145">
    <property type="protein sequence ID" value="KIG12199.1"/>
    <property type="molecule type" value="Genomic_DNA"/>
</dbReference>
<reference evidence="1 2" key="1">
    <citation type="submission" date="2014-12" db="EMBL/GenBank/DDBJ databases">
        <title>Genome assembly of Enhygromyxa salina DSM 15201.</title>
        <authorList>
            <person name="Sharma G."/>
            <person name="Subramanian S."/>
        </authorList>
    </citation>
    <scope>NUCLEOTIDE SEQUENCE [LARGE SCALE GENOMIC DNA]</scope>
    <source>
        <strain evidence="1 2">DSM 15201</strain>
    </source>
</reference>
<name>A0A0C1Z3N9_9BACT</name>
<dbReference type="PROSITE" id="PS51365">
    <property type="entry name" value="RENAL_DIPEPTIDASE_2"/>
    <property type="match status" value="1"/>
</dbReference>
<dbReference type="AlphaFoldDB" id="A0A0C1Z3N9"/>
<dbReference type="SUPFAM" id="SSF51556">
    <property type="entry name" value="Metallo-dependent hydrolases"/>
    <property type="match status" value="1"/>
</dbReference>
<dbReference type="InterPro" id="IPR008257">
    <property type="entry name" value="Pept_M19"/>
</dbReference>
<dbReference type="CDD" id="cd01301">
    <property type="entry name" value="rDP_like"/>
    <property type="match status" value="1"/>
</dbReference>
<dbReference type="GO" id="GO:0070573">
    <property type="term" value="F:metallodipeptidase activity"/>
    <property type="evidence" value="ECO:0007669"/>
    <property type="project" value="InterPro"/>
</dbReference>
<dbReference type="GO" id="GO:0006508">
    <property type="term" value="P:proteolysis"/>
    <property type="evidence" value="ECO:0007669"/>
    <property type="project" value="InterPro"/>
</dbReference>
<dbReference type="Gene3D" id="3.20.20.140">
    <property type="entry name" value="Metal-dependent hydrolases"/>
    <property type="match status" value="1"/>
</dbReference>